<evidence type="ECO:0000313" key="2">
    <source>
        <dbReference type="Proteomes" id="UP001301350"/>
    </source>
</evidence>
<organism evidence="1 2">
    <name type="scientific">Cyanidium caldarium</name>
    <name type="common">Red alga</name>
    <dbReference type="NCBI Taxonomy" id="2771"/>
    <lineage>
        <taxon>Eukaryota</taxon>
        <taxon>Rhodophyta</taxon>
        <taxon>Bangiophyceae</taxon>
        <taxon>Cyanidiales</taxon>
        <taxon>Cyanidiaceae</taxon>
        <taxon>Cyanidium</taxon>
    </lineage>
</organism>
<dbReference type="Gene3D" id="2.160.10.10">
    <property type="entry name" value="Hexapeptide repeat proteins"/>
    <property type="match status" value="1"/>
</dbReference>
<accession>A0AAV9IVB9</accession>
<dbReference type="SUPFAM" id="SSF51161">
    <property type="entry name" value="Trimeric LpxA-like enzymes"/>
    <property type="match status" value="1"/>
</dbReference>
<dbReference type="PANTHER" id="PTHR13061">
    <property type="entry name" value="DYNACTIN SUBUNIT P25"/>
    <property type="match status" value="1"/>
</dbReference>
<keyword evidence="2" id="KW-1185">Reference proteome</keyword>
<sequence length="278" mass="30206">MPVFRRLMYYMGQVARETGQALDRAGCFLQGNYAYREALFASRHRQIMNLVDKKPIVPPSVKFIAPNATVIGDVRLGADCSVWYGAVLRGDVNKIIVGERSNIQDRAVVHVASGGGDESKAAPTWIGDDVTIGHAAIVHACVIEEHAVVGMGAVLLDKCRIEPGAVVAAGATVTPGTVVGANQIWVGSPARFLRAVTDEERQQFANQCQAYVRLAALHAEECGKTPAQLEAERVAQQLREERSDDYMSSLGLLGRDEEIIAGQMAYLERERRLASGKM</sequence>
<name>A0AAV9IVB9_CYACA</name>
<gene>
    <name evidence="1" type="ORF">CDCA_CDCA07G2259</name>
</gene>
<dbReference type="AlphaFoldDB" id="A0AAV9IVB9"/>
<protein>
    <recommendedName>
        <fullName evidence="3">Gamma carbonic anhydrase</fullName>
    </recommendedName>
</protein>
<proteinExistence type="predicted"/>
<reference evidence="1 2" key="1">
    <citation type="submission" date="2022-07" db="EMBL/GenBank/DDBJ databases">
        <title>Genome-wide signatures of adaptation to extreme environments.</title>
        <authorList>
            <person name="Cho C.H."/>
            <person name="Yoon H.S."/>
        </authorList>
    </citation>
    <scope>NUCLEOTIDE SEQUENCE [LARGE SCALE GENOMIC DNA]</scope>
    <source>
        <strain evidence="1 2">DBV 063 E5</strain>
    </source>
</reference>
<dbReference type="CDD" id="cd04645">
    <property type="entry name" value="LbH_gamma_CA_like"/>
    <property type="match status" value="1"/>
</dbReference>
<dbReference type="EMBL" id="JANCYW010000007">
    <property type="protein sequence ID" value="KAK4536234.1"/>
    <property type="molecule type" value="Genomic_DNA"/>
</dbReference>
<evidence type="ECO:0000313" key="1">
    <source>
        <dbReference type="EMBL" id="KAK4536234.1"/>
    </source>
</evidence>
<dbReference type="InterPro" id="IPR047324">
    <property type="entry name" value="LbH_gamma_CA-like"/>
</dbReference>
<dbReference type="PANTHER" id="PTHR13061:SF50">
    <property type="entry name" value="GAMMA CARBONIC ANHYDRASE 1, MITOCHONDRIAL"/>
    <property type="match status" value="1"/>
</dbReference>
<dbReference type="InterPro" id="IPR050484">
    <property type="entry name" value="Transf_Hexapept/Carb_Anhydrase"/>
</dbReference>
<comment type="caution">
    <text evidence="1">The sequence shown here is derived from an EMBL/GenBank/DDBJ whole genome shotgun (WGS) entry which is preliminary data.</text>
</comment>
<evidence type="ECO:0008006" key="3">
    <source>
        <dbReference type="Google" id="ProtNLM"/>
    </source>
</evidence>
<dbReference type="Proteomes" id="UP001301350">
    <property type="component" value="Unassembled WGS sequence"/>
</dbReference>
<dbReference type="InterPro" id="IPR011004">
    <property type="entry name" value="Trimer_LpxA-like_sf"/>
</dbReference>